<reference evidence="9 10" key="1">
    <citation type="submission" date="2024-06" db="EMBL/GenBank/DDBJ databases">
        <title>A chromosome level genome sequence of Diviner's sage (Salvia divinorum).</title>
        <authorList>
            <person name="Ford S.A."/>
            <person name="Ro D.-K."/>
            <person name="Ness R.W."/>
            <person name="Phillips M.A."/>
        </authorList>
    </citation>
    <scope>NUCLEOTIDE SEQUENCE [LARGE SCALE GENOMIC DNA]</scope>
    <source>
        <strain evidence="9">SAF-2024a</strain>
        <tissue evidence="9">Leaf</tissue>
    </source>
</reference>
<dbReference type="EMBL" id="JBEAFC010000013">
    <property type="protein sequence ID" value="KAL1534081.1"/>
    <property type="molecule type" value="Genomic_DNA"/>
</dbReference>
<evidence type="ECO:0000313" key="9">
    <source>
        <dbReference type="EMBL" id="KAL1534081.1"/>
    </source>
</evidence>
<dbReference type="PANTHER" id="PTHR46626">
    <property type="entry name" value="RETICULON-LIKE PROTEIN B17"/>
    <property type="match status" value="1"/>
</dbReference>
<evidence type="ECO:0000256" key="2">
    <source>
        <dbReference type="ARBA" id="ARBA00022692"/>
    </source>
</evidence>
<dbReference type="AlphaFoldDB" id="A0ABD1FQF1"/>
<feature type="transmembrane region" description="Helical" evidence="6">
    <location>
        <begin position="268"/>
        <end position="288"/>
    </location>
</feature>
<dbReference type="Proteomes" id="UP001567538">
    <property type="component" value="Unassembled WGS sequence"/>
</dbReference>
<dbReference type="Pfam" id="PF02453">
    <property type="entry name" value="Reticulon"/>
    <property type="match status" value="1"/>
</dbReference>
<accession>A0ABD1FQF1</accession>
<evidence type="ECO:0000256" key="5">
    <source>
        <dbReference type="ARBA" id="ARBA00023136"/>
    </source>
</evidence>
<evidence type="ECO:0000256" key="6">
    <source>
        <dbReference type="RuleBase" id="RU363132"/>
    </source>
</evidence>
<name>A0ABD1FQF1_SALDI</name>
<dbReference type="PROSITE" id="PS50845">
    <property type="entry name" value="RETICULON"/>
    <property type="match status" value="1"/>
</dbReference>
<keyword evidence="2 6" id="KW-0812">Transmembrane</keyword>
<evidence type="ECO:0000256" key="4">
    <source>
        <dbReference type="ARBA" id="ARBA00022989"/>
    </source>
</evidence>
<feature type="compositionally biased region" description="Polar residues" evidence="7">
    <location>
        <begin position="24"/>
        <end position="41"/>
    </location>
</feature>
<proteinExistence type="predicted"/>
<keyword evidence="4 6" id="KW-1133">Transmembrane helix</keyword>
<dbReference type="InterPro" id="IPR003388">
    <property type="entry name" value="Reticulon"/>
</dbReference>
<feature type="domain" description="Reticulon" evidence="8">
    <location>
        <begin position="163"/>
        <end position="315"/>
    </location>
</feature>
<sequence>MAGRARKAGEPKMMLKNHGESRTNSKILSATAKSKITTQRSDPGFKRTRSTFRDESNSIKLRKIKSDSAKIACAVTNQDDFNADLGIIESRHEADEPITITNNADHDLKDEVGKEIEVEETGLEISLQEQKPVVEEEKSNAAPLIVEEIPNHDHEASTRLESFADLIMWRDTSRSAFIFGVGAFAIISSSYTEDFNISCISLLSYLSLLYLAVTFVVRSLRSRGNISRDEEYVIGEEEAVWLIKMVLPHLNDFLSKLRSLFSGDPATTMKLAVVLFVLARCGGSITIWKMTKLGFFGVFVVPKLSSAYSSQLNAYGTFWIRRFEDAWESCSHKKAVAFGIFSLVWNLSSVIARIWAIFLLFVVFKFYQQWKA</sequence>
<keyword evidence="5 6" id="KW-0472">Membrane</keyword>
<evidence type="ECO:0000259" key="8">
    <source>
        <dbReference type="PROSITE" id="PS50845"/>
    </source>
</evidence>
<feature type="region of interest" description="Disordered" evidence="7">
    <location>
        <begin position="1"/>
        <end position="50"/>
    </location>
</feature>
<evidence type="ECO:0000313" key="10">
    <source>
        <dbReference type="Proteomes" id="UP001567538"/>
    </source>
</evidence>
<evidence type="ECO:0000256" key="3">
    <source>
        <dbReference type="ARBA" id="ARBA00022824"/>
    </source>
</evidence>
<keyword evidence="10" id="KW-1185">Reference proteome</keyword>
<comment type="caution">
    <text evidence="9">The sequence shown here is derived from an EMBL/GenBank/DDBJ whole genome shotgun (WGS) entry which is preliminary data.</text>
</comment>
<gene>
    <name evidence="9" type="ORF">AAHA92_31480</name>
</gene>
<dbReference type="InterPro" id="IPR044647">
    <property type="entry name" value="RTNLB17/18/21"/>
</dbReference>
<feature type="transmembrane region" description="Helical" evidence="6">
    <location>
        <begin position="175"/>
        <end position="191"/>
    </location>
</feature>
<feature type="transmembrane region" description="Helical" evidence="6">
    <location>
        <begin position="343"/>
        <end position="367"/>
    </location>
</feature>
<dbReference type="PANTHER" id="PTHR46626:SF1">
    <property type="entry name" value="RETICULON-LIKE PROTEIN B21"/>
    <property type="match status" value="1"/>
</dbReference>
<evidence type="ECO:0000256" key="7">
    <source>
        <dbReference type="SAM" id="MobiDB-lite"/>
    </source>
</evidence>
<protein>
    <recommendedName>
        <fullName evidence="6">Reticulon-like protein</fullName>
    </recommendedName>
</protein>
<keyword evidence="3 6" id="KW-0256">Endoplasmic reticulum</keyword>
<comment type="subcellular location">
    <subcellularLocation>
        <location evidence="1 6">Endoplasmic reticulum membrane</location>
        <topology evidence="1 6">Multi-pass membrane protein</topology>
    </subcellularLocation>
</comment>
<evidence type="ECO:0000256" key="1">
    <source>
        <dbReference type="ARBA" id="ARBA00004477"/>
    </source>
</evidence>
<dbReference type="GO" id="GO:0005789">
    <property type="term" value="C:endoplasmic reticulum membrane"/>
    <property type="evidence" value="ECO:0007669"/>
    <property type="project" value="UniProtKB-SubCell"/>
</dbReference>
<feature type="transmembrane region" description="Helical" evidence="6">
    <location>
        <begin position="197"/>
        <end position="217"/>
    </location>
</feature>
<organism evidence="9 10">
    <name type="scientific">Salvia divinorum</name>
    <name type="common">Maria pastora</name>
    <name type="synonym">Diviner's sage</name>
    <dbReference type="NCBI Taxonomy" id="28513"/>
    <lineage>
        <taxon>Eukaryota</taxon>
        <taxon>Viridiplantae</taxon>
        <taxon>Streptophyta</taxon>
        <taxon>Embryophyta</taxon>
        <taxon>Tracheophyta</taxon>
        <taxon>Spermatophyta</taxon>
        <taxon>Magnoliopsida</taxon>
        <taxon>eudicotyledons</taxon>
        <taxon>Gunneridae</taxon>
        <taxon>Pentapetalae</taxon>
        <taxon>asterids</taxon>
        <taxon>lamiids</taxon>
        <taxon>Lamiales</taxon>
        <taxon>Lamiaceae</taxon>
        <taxon>Nepetoideae</taxon>
        <taxon>Mentheae</taxon>
        <taxon>Salviinae</taxon>
        <taxon>Salvia</taxon>
        <taxon>Salvia subgen. Calosphace</taxon>
    </lineage>
</organism>